<keyword evidence="1" id="KW-0694">RNA-binding</keyword>
<dbReference type="PANTHER" id="PTHR40065">
    <property type="entry name" value="RNA-BINDING PROTEIN YHBY"/>
    <property type="match status" value="1"/>
</dbReference>
<dbReference type="InterPro" id="IPR035920">
    <property type="entry name" value="YhbY-like_sf"/>
</dbReference>
<sequence>MVERRRSLSPPGSAWRAERPGISKGKSGVRKVSAKKVAAKKVVPVVVPPLKLPEMGATLELTVAERVRLRQEAHRLNPVVLMGQSGMTEALLLEIERALRAHGLIKVKASGVDTVEARSALANILTQRLSAASVQQIGKILVLYRPR</sequence>
<dbReference type="SMART" id="SM01103">
    <property type="entry name" value="CRS1_YhbY"/>
    <property type="match status" value="1"/>
</dbReference>
<proteinExistence type="predicted"/>
<feature type="region of interest" description="Disordered" evidence="2">
    <location>
        <begin position="1"/>
        <end position="29"/>
    </location>
</feature>
<dbReference type="PROSITE" id="PS51295">
    <property type="entry name" value="CRM"/>
    <property type="match status" value="1"/>
</dbReference>
<dbReference type="InterPro" id="IPR051925">
    <property type="entry name" value="RNA-binding_domain"/>
</dbReference>
<dbReference type="Gene3D" id="3.30.110.60">
    <property type="entry name" value="YhbY-like"/>
    <property type="match status" value="1"/>
</dbReference>
<accession>A0A3P3ZRU0</accession>
<dbReference type="SUPFAM" id="SSF75471">
    <property type="entry name" value="YhbY-like"/>
    <property type="match status" value="1"/>
</dbReference>
<dbReference type="GO" id="GO:0003723">
    <property type="term" value="F:RNA binding"/>
    <property type="evidence" value="ECO:0007669"/>
    <property type="project" value="UniProtKB-KW"/>
</dbReference>
<reference evidence="4" key="1">
    <citation type="submission" date="2018-10" db="EMBL/GenBank/DDBJ databases">
        <authorList>
            <person name="Plewniak F."/>
        </authorList>
    </citation>
    <scope>NUCLEOTIDE SEQUENCE</scope>
</reference>
<gene>
    <name evidence="4" type="ORF">CARN8_7190012</name>
</gene>
<dbReference type="PANTHER" id="PTHR40065:SF3">
    <property type="entry name" value="RNA-BINDING PROTEIN YHBY"/>
    <property type="match status" value="1"/>
</dbReference>
<feature type="domain" description="CRM" evidence="3">
    <location>
        <begin position="59"/>
        <end position="147"/>
    </location>
</feature>
<dbReference type="AlphaFoldDB" id="A0A3P3ZRU0"/>
<name>A0A3P3ZRU0_9ZZZZ</name>
<evidence type="ECO:0000256" key="2">
    <source>
        <dbReference type="SAM" id="MobiDB-lite"/>
    </source>
</evidence>
<evidence type="ECO:0000256" key="1">
    <source>
        <dbReference type="ARBA" id="ARBA00022884"/>
    </source>
</evidence>
<organism evidence="4">
    <name type="scientific">mine drainage metagenome</name>
    <dbReference type="NCBI Taxonomy" id="410659"/>
    <lineage>
        <taxon>unclassified sequences</taxon>
        <taxon>metagenomes</taxon>
        <taxon>ecological metagenomes</taxon>
    </lineage>
</organism>
<evidence type="ECO:0000313" key="4">
    <source>
        <dbReference type="EMBL" id="VAY89621.1"/>
    </source>
</evidence>
<dbReference type="InterPro" id="IPR001890">
    <property type="entry name" value="RNA-binding_CRM"/>
</dbReference>
<protein>
    <submittedName>
        <fullName evidence="4">RNA-binding protein</fullName>
    </submittedName>
</protein>
<evidence type="ECO:0000259" key="3">
    <source>
        <dbReference type="PROSITE" id="PS51295"/>
    </source>
</evidence>
<dbReference type="Pfam" id="PF01985">
    <property type="entry name" value="CRS1_YhbY"/>
    <property type="match status" value="1"/>
</dbReference>
<dbReference type="EMBL" id="UOYP01000689">
    <property type="protein sequence ID" value="VAY89621.1"/>
    <property type="molecule type" value="Genomic_DNA"/>
</dbReference>